<dbReference type="Proteomes" id="UP000719766">
    <property type="component" value="Unassembled WGS sequence"/>
</dbReference>
<keyword evidence="2" id="KW-1185">Reference proteome</keyword>
<dbReference type="CDD" id="cd09276">
    <property type="entry name" value="Rnase_HI_RT_non_LTR"/>
    <property type="match status" value="1"/>
</dbReference>
<reference evidence="1" key="1">
    <citation type="journal article" date="2020" name="New Phytol.">
        <title>Comparative genomics reveals dynamic genome evolution in host specialist ectomycorrhizal fungi.</title>
        <authorList>
            <person name="Lofgren L.A."/>
            <person name="Nguyen N.H."/>
            <person name="Vilgalys R."/>
            <person name="Ruytinx J."/>
            <person name="Liao H.L."/>
            <person name="Branco S."/>
            <person name="Kuo A."/>
            <person name="LaButti K."/>
            <person name="Lipzen A."/>
            <person name="Andreopoulos W."/>
            <person name="Pangilinan J."/>
            <person name="Riley R."/>
            <person name="Hundley H."/>
            <person name="Na H."/>
            <person name="Barry K."/>
            <person name="Grigoriev I.V."/>
            <person name="Stajich J.E."/>
            <person name="Kennedy P.G."/>
        </authorList>
    </citation>
    <scope>NUCLEOTIDE SEQUENCE</scope>
    <source>
        <strain evidence="1">S12</strain>
    </source>
</reference>
<organism evidence="1 2">
    <name type="scientific">Suillus plorans</name>
    <dbReference type="NCBI Taxonomy" id="116603"/>
    <lineage>
        <taxon>Eukaryota</taxon>
        <taxon>Fungi</taxon>
        <taxon>Dikarya</taxon>
        <taxon>Basidiomycota</taxon>
        <taxon>Agaricomycotina</taxon>
        <taxon>Agaricomycetes</taxon>
        <taxon>Agaricomycetidae</taxon>
        <taxon>Boletales</taxon>
        <taxon>Suillineae</taxon>
        <taxon>Suillaceae</taxon>
        <taxon>Suillus</taxon>
    </lineage>
</organism>
<dbReference type="InterPro" id="IPR012337">
    <property type="entry name" value="RNaseH-like_sf"/>
</dbReference>
<dbReference type="AlphaFoldDB" id="A0A9P7ART8"/>
<proteinExistence type="predicted"/>
<dbReference type="PANTHER" id="PTHR33481:SF1">
    <property type="entry name" value="ENDONUCLEASE_EXONUCLEASE_PHOSPHATASE DOMAIN-CONTAINING PROTEIN-RELATED"/>
    <property type="match status" value="1"/>
</dbReference>
<evidence type="ECO:0008006" key="3">
    <source>
        <dbReference type="Google" id="ProtNLM"/>
    </source>
</evidence>
<protein>
    <recommendedName>
        <fullName evidence="3">RNase H type-1 domain-containing protein</fullName>
    </recommendedName>
</protein>
<dbReference type="InterPro" id="IPR036397">
    <property type="entry name" value="RNaseH_sf"/>
</dbReference>
<dbReference type="EMBL" id="JABBWE010000027">
    <property type="protein sequence ID" value="KAG1794140.1"/>
    <property type="molecule type" value="Genomic_DNA"/>
</dbReference>
<dbReference type="GeneID" id="64593865"/>
<dbReference type="GO" id="GO:0003676">
    <property type="term" value="F:nucleic acid binding"/>
    <property type="evidence" value="ECO:0007669"/>
    <property type="project" value="InterPro"/>
</dbReference>
<dbReference type="SUPFAM" id="SSF53098">
    <property type="entry name" value="Ribonuclease H-like"/>
    <property type="match status" value="1"/>
</dbReference>
<evidence type="ECO:0000313" key="2">
    <source>
        <dbReference type="Proteomes" id="UP000719766"/>
    </source>
</evidence>
<dbReference type="RefSeq" id="XP_041160368.1">
    <property type="nucleotide sequence ID" value="XM_041300101.1"/>
</dbReference>
<dbReference type="OrthoDB" id="3261222at2759"/>
<gene>
    <name evidence="1" type="ORF">HD556DRAFT_1308208</name>
</gene>
<comment type="caution">
    <text evidence="1">The sequence shown here is derived from an EMBL/GenBank/DDBJ whole genome shotgun (WGS) entry which is preliminary data.</text>
</comment>
<sequence length="388" mass="43542">MMEKPGGALEWSRKHNAEFELDKTALVCLSRQRTPSTENPRKKVPVHRPPITLSGHVIQPSSSHKFLGVIIDQELRFKEQAASALAKGTKYTLACSRMIRTTKGIKGKWMRRLYEGVILPKMLYAADVWCAGLISKGRSTKSNGRGARSFASQLARVQRMVAIMITGAMRSTPNDLLLAHANLPPLQQTLRKACHHSTLRMATLHKSHPLQKDVELSIARKPDEAYLEDITAEEDVRVYSDGSAIDGGIGGAAVLMEGDEVVDERRFYLGKAEEHTVYEGEIVGMILAVELLKERTKRMREKPTMALGVDNQAAIRATKGFQSKPGHYLLDIFHDDLRRMLSRKDDRKLTIRWSAGHIGIPAHMTAQHMFRVVTAPEIQAWTFMYIVL</sequence>
<dbReference type="PANTHER" id="PTHR33481">
    <property type="entry name" value="REVERSE TRANSCRIPTASE"/>
    <property type="match status" value="1"/>
</dbReference>
<evidence type="ECO:0000313" key="1">
    <source>
        <dbReference type="EMBL" id="KAG1794140.1"/>
    </source>
</evidence>
<name>A0A9P7ART8_9AGAM</name>
<accession>A0A9P7ART8</accession>
<dbReference type="Gene3D" id="3.30.420.10">
    <property type="entry name" value="Ribonuclease H-like superfamily/Ribonuclease H"/>
    <property type="match status" value="1"/>
</dbReference>